<evidence type="ECO:0000256" key="3">
    <source>
        <dbReference type="ARBA" id="ARBA00022989"/>
    </source>
</evidence>
<dbReference type="AlphaFoldDB" id="A0A7S2U6Y9"/>
<keyword evidence="2 5" id="KW-0812">Transmembrane</keyword>
<evidence type="ECO:0000256" key="4">
    <source>
        <dbReference type="ARBA" id="ARBA00023136"/>
    </source>
</evidence>
<feature type="transmembrane region" description="Helical" evidence="5">
    <location>
        <begin position="7"/>
        <end position="25"/>
    </location>
</feature>
<keyword evidence="3 5" id="KW-1133">Transmembrane helix</keyword>
<protein>
    <submittedName>
        <fullName evidence="6">Uncharacterized protein</fullName>
    </submittedName>
</protein>
<dbReference type="EMBL" id="HBHQ01001105">
    <property type="protein sequence ID" value="CAD9808885.1"/>
    <property type="molecule type" value="Transcribed_RNA"/>
</dbReference>
<evidence type="ECO:0000313" key="6">
    <source>
        <dbReference type="EMBL" id="CAD9808885.1"/>
    </source>
</evidence>
<dbReference type="Gene3D" id="1.20.120.550">
    <property type="entry name" value="Membrane associated eicosanoid/glutathione metabolism-like domain"/>
    <property type="match status" value="1"/>
</dbReference>
<dbReference type="GO" id="GO:0016020">
    <property type="term" value="C:membrane"/>
    <property type="evidence" value="ECO:0007669"/>
    <property type="project" value="UniProtKB-SubCell"/>
</dbReference>
<name>A0A7S2U6Y9_9STRA</name>
<sequence>MDEAFNDVAMVSCALVLMAMLQMPFGPMAALTGRSPGQQKWGERIFMNMTEQAPLFLTSLWAFALVVSPERAASLGMIYLGLRALYAPIWLFAGGESGAPFPAILVSTFPQYGINVYFALAVVLKVAFSMDITSFFMGSDKIGVIAVSFAFFVYAAGVIPKVHIALTCFFDKPAEDKKD</sequence>
<keyword evidence="4 5" id="KW-0472">Membrane</keyword>
<feature type="transmembrane region" description="Helical" evidence="5">
    <location>
        <begin position="112"/>
        <end position="130"/>
    </location>
</feature>
<evidence type="ECO:0000256" key="2">
    <source>
        <dbReference type="ARBA" id="ARBA00022692"/>
    </source>
</evidence>
<dbReference type="InterPro" id="IPR023352">
    <property type="entry name" value="MAPEG-like_dom_sf"/>
</dbReference>
<gene>
    <name evidence="6" type="ORF">ASEP1449_LOCUS707</name>
</gene>
<organism evidence="6">
    <name type="scientific">Attheya septentrionalis</name>
    <dbReference type="NCBI Taxonomy" id="420275"/>
    <lineage>
        <taxon>Eukaryota</taxon>
        <taxon>Sar</taxon>
        <taxon>Stramenopiles</taxon>
        <taxon>Ochrophyta</taxon>
        <taxon>Bacillariophyta</taxon>
        <taxon>Coscinodiscophyceae</taxon>
        <taxon>Chaetocerotophycidae</taxon>
        <taxon>Chaetocerotales</taxon>
        <taxon>Attheyaceae</taxon>
        <taxon>Attheya</taxon>
    </lineage>
</organism>
<dbReference type="Pfam" id="PF01124">
    <property type="entry name" value="MAPEG"/>
    <property type="match status" value="1"/>
</dbReference>
<feature type="transmembrane region" description="Helical" evidence="5">
    <location>
        <begin position="45"/>
        <end position="67"/>
    </location>
</feature>
<dbReference type="InterPro" id="IPR001129">
    <property type="entry name" value="Membr-assoc_MAPEG"/>
</dbReference>
<feature type="transmembrane region" description="Helical" evidence="5">
    <location>
        <begin position="142"/>
        <end position="159"/>
    </location>
</feature>
<evidence type="ECO:0000256" key="1">
    <source>
        <dbReference type="ARBA" id="ARBA00004370"/>
    </source>
</evidence>
<accession>A0A7S2U6Y9</accession>
<comment type="subcellular location">
    <subcellularLocation>
        <location evidence="1">Membrane</location>
    </subcellularLocation>
</comment>
<reference evidence="6" key="1">
    <citation type="submission" date="2021-01" db="EMBL/GenBank/DDBJ databases">
        <authorList>
            <person name="Corre E."/>
            <person name="Pelletier E."/>
            <person name="Niang G."/>
            <person name="Scheremetjew M."/>
            <person name="Finn R."/>
            <person name="Kale V."/>
            <person name="Holt S."/>
            <person name="Cochrane G."/>
            <person name="Meng A."/>
            <person name="Brown T."/>
            <person name="Cohen L."/>
        </authorList>
    </citation>
    <scope>NUCLEOTIDE SEQUENCE</scope>
    <source>
        <strain evidence="6">CCMP2084</strain>
    </source>
</reference>
<proteinExistence type="predicted"/>
<dbReference type="SUPFAM" id="SSF161084">
    <property type="entry name" value="MAPEG domain-like"/>
    <property type="match status" value="1"/>
</dbReference>
<evidence type="ECO:0000256" key="5">
    <source>
        <dbReference type="SAM" id="Phobius"/>
    </source>
</evidence>